<dbReference type="AlphaFoldDB" id="A0AAV4PRD4"/>
<dbReference type="Proteomes" id="UP001054945">
    <property type="component" value="Unassembled WGS sequence"/>
</dbReference>
<proteinExistence type="predicted"/>
<gene>
    <name evidence="1" type="ORF">CEXT_122981</name>
</gene>
<sequence>MHYARGRRVGRGEKNPLRKTIFWRRLSRGKLQNWEISFVGDSGKGLGGPFCGGRIGGMVCFRNGGRMSDVQQRMKSILFVLNTM</sequence>
<keyword evidence="2" id="KW-1185">Reference proteome</keyword>
<comment type="caution">
    <text evidence="1">The sequence shown here is derived from an EMBL/GenBank/DDBJ whole genome shotgun (WGS) entry which is preliminary data.</text>
</comment>
<organism evidence="1 2">
    <name type="scientific">Caerostris extrusa</name>
    <name type="common">Bark spider</name>
    <name type="synonym">Caerostris bankana</name>
    <dbReference type="NCBI Taxonomy" id="172846"/>
    <lineage>
        <taxon>Eukaryota</taxon>
        <taxon>Metazoa</taxon>
        <taxon>Ecdysozoa</taxon>
        <taxon>Arthropoda</taxon>
        <taxon>Chelicerata</taxon>
        <taxon>Arachnida</taxon>
        <taxon>Araneae</taxon>
        <taxon>Araneomorphae</taxon>
        <taxon>Entelegynae</taxon>
        <taxon>Araneoidea</taxon>
        <taxon>Araneidae</taxon>
        <taxon>Caerostris</taxon>
    </lineage>
</organism>
<accession>A0AAV4PRD4</accession>
<evidence type="ECO:0000313" key="2">
    <source>
        <dbReference type="Proteomes" id="UP001054945"/>
    </source>
</evidence>
<evidence type="ECO:0000313" key="1">
    <source>
        <dbReference type="EMBL" id="GIX99616.1"/>
    </source>
</evidence>
<name>A0AAV4PRD4_CAEEX</name>
<protein>
    <submittedName>
        <fullName evidence="1">Uncharacterized protein</fullName>
    </submittedName>
</protein>
<reference evidence="1 2" key="1">
    <citation type="submission" date="2021-06" db="EMBL/GenBank/DDBJ databases">
        <title>Caerostris extrusa draft genome.</title>
        <authorList>
            <person name="Kono N."/>
            <person name="Arakawa K."/>
        </authorList>
    </citation>
    <scope>NUCLEOTIDE SEQUENCE [LARGE SCALE GENOMIC DNA]</scope>
</reference>
<dbReference type="EMBL" id="BPLR01005072">
    <property type="protein sequence ID" value="GIX99616.1"/>
    <property type="molecule type" value="Genomic_DNA"/>
</dbReference>